<evidence type="ECO:0000256" key="1">
    <source>
        <dbReference type="ARBA" id="ARBA00006484"/>
    </source>
</evidence>
<dbReference type="PRINTS" id="PR00081">
    <property type="entry name" value="GDHRDH"/>
</dbReference>
<proteinExistence type="inferred from homology"/>
<dbReference type="Pfam" id="PF00106">
    <property type="entry name" value="adh_short"/>
    <property type="match status" value="1"/>
</dbReference>
<comment type="similarity">
    <text evidence="1 3">Belongs to the short-chain dehydrogenases/reductases (SDR) family.</text>
</comment>
<protein>
    <submittedName>
        <fullName evidence="4">SDR family NAD(P)-dependent oxidoreductase</fullName>
    </submittedName>
</protein>
<dbReference type="InterPro" id="IPR036291">
    <property type="entry name" value="NAD(P)-bd_dom_sf"/>
</dbReference>
<dbReference type="Proteomes" id="UP001336250">
    <property type="component" value="Unassembled WGS sequence"/>
</dbReference>
<dbReference type="Gene3D" id="3.40.50.720">
    <property type="entry name" value="NAD(P)-binding Rossmann-like Domain"/>
    <property type="match status" value="1"/>
</dbReference>
<dbReference type="EMBL" id="JAZIBG010000049">
    <property type="protein sequence ID" value="MEF7616902.1"/>
    <property type="molecule type" value="Genomic_DNA"/>
</dbReference>
<keyword evidence="5" id="KW-1185">Reference proteome</keyword>
<dbReference type="GO" id="GO:0016616">
    <property type="term" value="F:oxidoreductase activity, acting on the CH-OH group of donors, NAD or NADP as acceptor"/>
    <property type="evidence" value="ECO:0007669"/>
    <property type="project" value="UniProtKB-ARBA"/>
</dbReference>
<dbReference type="PANTHER" id="PTHR42901:SF1">
    <property type="entry name" value="ALCOHOL DEHYDROGENASE"/>
    <property type="match status" value="1"/>
</dbReference>
<keyword evidence="2" id="KW-0560">Oxidoreductase</keyword>
<accession>A0AAW9QMN9</accession>
<organism evidence="4 5">
    <name type="scientific">Aquincola agrisoli</name>
    <dbReference type="NCBI Taxonomy" id="3119538"/>
    <lineage>
        <taxon>Bacteria</taxon>
        <taxon>Pseudomonadati</taxon>
        <taxon>Pseudomonadota</taxon>
        <taxon>Betaproteobacteria</taxon>
        <taxon>Burkholderiales</taxon>
        <taxon>Sphaerotilaceae</taxon>
        <taxon>Aquincola</taxon>
    </lineage>
</organism>
<sequence>MTTVLVTGASAGFGLAIAERFLADGARVIAAARRVERLEALAARHPGRVLALPLDVTDRPATAAALAALPAEFAEIDVLVNNAGLALGLAPAHQAEMDDWERMIATNCAGLANVTRAVLPGMVARRRGSVINIGSIAGEVPYPGGNVYGATKAFVHQFTHNLNADLVGTGVRATCVEPGLVGGTEFSNVRFNGDDTKAASVYAGTQPLTAEDIAETVHWLASRPPHVTINAISMMPNCQSFGPLTIKRNG</sequence>
<gene>
    <name evidence="4" type="ORF">V4F39_23510</name>
</gene>
<dbReference type="PANTHER" id="PTHR42901">
    <property type="entry name" value="ALCOHOL DEHYDROGENASE"/>
    <property type="match status" value="1"/>
</dbReference>
<evidence type="ECO:0000256" key="2">
    <source>
        <dbReference type="ARBA" id="ARBA00023002"/>
    </source>
</evidence>
<dbReference type="FunFam" id="3.40.50.720:FF:000047">
    <property type="entry name" value="NADP-dependent L-serine/L-allo-threonine dehydrogenase"/>
    <property type="match status" value="1"/>
</dbReference>
<dbReference type="InterPro" id="IPR002347">
    <property type="entry name" value="SDR_fam"/>
</dbReference>
<dbReference type="RefSeq" id="WP_332292508.1">
    <property type="nucleotide sequence ID" value="NZ_JAZIBG010000049.1"/>
</dbReference>
<dbReference type="SUPFAM" id="SSF51735">
    <property type="entry name" value="NAD(P)-binding Rossmann-fold domains"/>
    <property type="match status" value="1"/>
</dbReference>
<reference evidence="4 5" key="1">
    <citation type="submission" date="2024-02" db="EMBL/GenBank/DDBJ databases">
        <title>Genome sequence of Aquincola sp. MAHUQ-54.</title>
        <authorList>
            <person name="Huq M.A."/>
        </authorList>
    </citation>
    <scope>NUCLEOTIDE SEQUENCE [LARGE SCALE GENOMIC DNA]</scope>
    <source>
        <strain evidence="4 5">MAHUQ-54</strain>
    </source>
</reference>
<name>A0AAW9QMN9_9BURK</name>
<evidence type="ECO:0000256" key="3">
    <source>
        <dbReference type="RuleBase" id="RU000363"/>
    </source>
</evidence>
<dbReference type="AlphaFoldDB" id="A0AAW9QMN9"/>
<evidence type="ECO:0000313" key="4">
    <source>
        <dbReference type="EMBL" id="MEF7616902.1"/>
    </source>
</evidence>
<comment type="caution">
    <text evidence="4">The sequence shown here is derived from an EMBL/GenBank/DDBJ whole genome shotgun (WGS) entry which is preliminary data.</text>
</comment>
<dbReference type="PRINTS" id="PR00080">
    <property type="entry name" value="SDRFAMILY"/>
</dbReference>
<evidence type="ECO:0000313" key="5">
    <source>
        <dbReference type="Proteomes" id="UP001336250"/>
    </source>
</evidence>